<proteinExistence type="inferred from homology"/>
<evidence type="ECO:0000256" key="6">
    <source>
        <dbReference type="ARBA" id="ARBA00022989"/>
    </source>
</evidence>
<evidence type="ECO:0000256" key="11">
    <source>
        <dbReference type="SAM" id="Phobius"/>
    </source>
</evidence>
<dbReference type="GO" id="GO:0045048">
    <property type="term" value="P:protein insertion into ER membrane"/>
    <property type="evidence" value="ECO:0007669"/>
    <property type="project" value="TreeGrafter"/>
</dbReference>
<evidence type="ECO:0000256" key="9">
    <source>
        <dbReference type="PROSITE-ProRule" id="PRU00205"/>
    </source>
</evidence>
<dbReference type="PANTHER" id="PTHR12371:SF11">
    <property type="entry name" value="TRANSLOCATING CHAIN-ASSOCIATED MEMBRANE PROTEIN"/>
    <property type="match status" value="1"/>
</dbReference>
<keyword evidence="7 9" id="KW-0472">Membrane</keyword>
<evidence type="ECO:0000256" key="2">
    <source>
        <dbReference type="ARBA" id="ARBA00005999"/>
    </source>
</evidence>
<dbReference type="AlphaFoldDB" id="A0A1I8A2W0"/>
<dbReference type="InterPro" id="IPR006634">
    <property type="entry name" value="TLC-dom"/>
</dbReference>
<comment type="similarity">
    <text evidence="2 8">Belongs to the TRAM family.</text>
</comment>
<keyword evidence="8" id="KW-0811">Translocation</keyword>
<dbReference type="PANTHER" id="PTHR12371">
    <property type="entry name" value="TRANSLOCATION ASSOCIATED MEMBRANE PROTEIN"/>
    <property type="match status" value="1"/>
</dbReference>
<protein>
    <recommendedName>
        <fullName evidence="8">Translocating chain-associated membrane protein</fullName>
    </recommendedName>
</protein>
<evidence type="ECO:0000256" key="10">
    <source>
        <dbReference type="SAM" id="MobiDB-lite"/>
    </source>
</evidence>
<dbReference type="GO" id="GO:0005789">
    <property type="term" value="C:endoplasmic reticulum membrane"/>
    <property type="evidence" value="ECO:0007669"/>
    <property type="project" value="TreeGrafter"/>
</dbReference>
<dbReference type="PIRSF" id="PIRSF005449">
    <property type="entry name" value="Translocation_assoc_membrane"/>
    <property type="match status" value="1"/>
</dbReference>
<dbReference type="SMART" id="SM00724">
    <property type="entry name" value="TLC"/>
    <property type="match status" value="1"/>
</dbReference>
<feature type="transmembrane region" description="Helical" evidence="11">
    <location>
        <begin position="35"/>
        <end position="53"/>
    </location>
</feature>
<dbReference type="Pfam" id="PF03798">
    <property type="entry name" value="TRAM_LAG1_CLN8"/>
    <property type="match status" value="1"/>
</dbReference>
<dbReference type="Proteomes" id="UP000095287">
    <property type="component" value="Unplaced"/>
</dbReference>
<dbReference type="PROSITE" id="PS50922">
    <property type="entry name" value="TLC"/>
    <property type="match status" value="1"/>
</dbReference>
<evidence type="ECO:0000256" key="8">
    <source>
        <dbReference type="PIRNR" id="PIRNR005449"/>
    </source>
</evidence>
<evidence type="ECO:0000256" key="5">
    <source>
        <dbReference type="ARBA" id="ARBA00022927"/>
    </source>
</evidence>
<evidence type="ECO:0000259" key="12">
    <source>
        <dbReference type="PROSITE" id="PS50922"/>
    </source>
</evidence>
<name>A0A1I8A2W0_9BILA</name>
<dbReference type="InterPro" id="IPR016447">
    <property type="entry name" value="Translocation_assoc_membrane"/>
</dbReference>
<accession>A0A1I8A2W0</accession>
<comment type="subcellular location">
    <subcellularLocation>
        <location evidence="1">Membrane</location>
        <topology evidence="1">Multi-pass membrane protein</topology>
    </subcellularLocation>
</comment>
<keyword evidence="13" id="KW-1185">Reference proteome</keyword>
<evidence type="ECO:0000313" key="13">
    <source>
        <dbReference type="Proteomes" id="UP000095287"/>
    </source>
</evidence>
<feature type="transmembrane region" description="Helical" evidence="11">
    <location>
        <begin position="90"/>
        <end position="109"/>
    </location>
</feature>
<feature type="transmembrane region" description="Helical" evidence="11">
    <location>
        <begin position="130"/>
        <end position="148"/>
    </location>
</feature>
<reference evidence="14" key="1">
    <citation type="submission" date="2016-11" db="UniProtKB">
        <authorList>
            <consortium name="WormBaseParasite"/>
        </authorList>
    </citation>
    <scope>IDENTIFICATION</scope>
</reference>
<dbReference type="GO" id="GO:0006616">
    <property type="term" value="P:SRP-dependent cotranslational protein targeting to membrane, translocation"/>
    <property type="evidence" value="ECO:0007669"/>
    <property type="project" value="InterPro"/>
</dbReference>
<evidence type="ECO:0000256" key="7">
    <source>
        <dbReference type="ARBA" id="ARBA00023136"/>
    </source>
</evidence>
<dbReference type="WBParaSite" id="L893_g3234.t1">
    <property type="protein sequence ID" value="L893_g3234.t1"/>
    <property type="gene ID" value="L893_g3234"/>
</dbReference>
<evidence type="ECO:0000256" key="4">
    <source>
        <dbReference type="ARBA" id="ARBA00022692"/>
    </source>
</evidence>
<feature type="domain" description="TLC" evidence="12">
    <location>
        <begin position="124"/>
        <end position="337"/>
    </location>
</feature>
<keyword evidence="3 8" id="KW-0813">Transport</keyword>
<evidence type="ECO:0000256" key="3">
    <source>
        <dbReference type="ARBA" id="ARBA00022448"/>
    </source>
</evidence>
<keyword evidence="5 8" id="KW-0653">Protein transport</keyword>
<evidence type="ECO:0000313" key="14">
    <source>
        <dbReference type="WBParaSite" id="L893_g3234.t1"/>
    </source>
</evidence>
<feature type="region of interest" description="Disordered" evidence="10">
    <location>
        <begin position="339"/>
        <end position="374"/>
    </location>
</feature>
<keyword evidence="4 9" id="KW-0812">Transmembrane</keyword>
<feature type="transmembrane region" description="Helical" evidence="11">
    <location>
        <begin position="305"/>
        <end position="327"/>
    </location>
</feature>
<keyword evidence="6 11" id="KW-1133">Transmembrane helix</keyword>
<feature type="transmembrane region" description="Helical" evidence="11">
    <location>
        <begin position="261"/>
        <end position="285"/>
    </location>
</feature>
<organism evidence="13 14">
    <name type="scientific">Steinernema glaseri</name>
    <dbReference type="NCBI Taxonomy" id="37863"/>
    <lineage>
        <taxon>Eukaryota</taxon>
        <taxon>Metazoa</taxon>
        <taxon>Ecdysozoa</taxon>
        <taxon>Nematoda</taxon>
        <taxon>Chromadorea</taxon>
        <taxon>Rhabditida</taxon>
        <taxon>Tylenchina</taxon>
        <taxon>Panagrolaimomorpha</taxon>
        <taxon>Strongyloidoidea</taxon>
        <taxon>Steinernematidae</taxon>
        <taxon>Steinernema</taxon>
    </lineage>
</organism>
<evidence type="ECO:0000256" key="1">
    <source>
        <dbReference type="ARBA" id="ARBA00004141"/>
    </source>
</evidence>
<sequence>MGVDRRIAAAAGSRGKKSSPPIMSHEFVIQNHGDIMSCLLMVIVIGFMFNYTAPLANVFVLPQYNETVSVPAEAVPQTFYRNGPLDMCVFFFYTVAWITMHAVIQEYVLDKLQRKLHLSKTRMSKFNESGHLFFFSVYSAIHAGYLIYDMDLIANPLKLWIGYPQEHRYMSVNLKLFFILQISHWIHQFPEFYFQKVKRDEISQRSTYSAVYLFFITAAYFFNFNRLALVLLFIDYFTQSIFHVTRMLHFSGKNKYTANGFVMWNGLFVLTRVLSAGAAVVVLWYGLRINETPFVDIKEGNFNTAFIRLNSLLCVLVLQVFMLWNFGLFHVTRMRERAAKAKPDQVKPKEAQKKNNKKVSDENANEFKNKAKVQ</sequence>